<protein>
    <submittedName>
        <fullName evidence="2">NAD(P)-dependent oxidoreductase</fullName>
    </submittedName>
</protein>
<evidence type="ECO:0000259" key="1">
    <source>
        <dbReference type="Pfam" id="PF05368"/>
    </source>
</evidence>
<reference evidence="2" key="2">
    <citation type="journal article" date="2019" name="Genome Biol. Evol.">
        <title>Day and night: Metabolic profiles and evolutionary relationships of six axenic non-marine cyanobacteria.</title>
        <authorList>
            <person name="Will S.E."/>
            <person name="Henke P."/>
            <person name="Boedeker C."/>
            <person name="Huang S."/>
            <person name="Brinkmann H."/>
            <person name="Rohde M."/>
            <person name="Jarek M."/>
            <person name="Friedl T."/>
            <person name="Seufert S."/>
            <person name="Schumacher M."/>
            <person name="Overmann J."/>
            <person name="Neumann-Schaal M."/>
            <person name="Petersen J."/>
        </authorList>
    </citation>
    <scope>NUCLEOTIDE SEQUENCE [LARGE SCALE GENOMIC DNA]</scope>
    <source>
        <strain evidence="2">PCC 7102</strain>
    </source>
</reference>
<dbReference type="InterPro" id="IPR008030">
    <property type="entry name" value="NmrA-like"/>
</dbReference>
<keyword evidence="3" id="KW-1185">Reference proteome</keyword>
<gene>
    <name evidence="2" type="ORF">DSM106972_017270</name>
</gene>
<evidence type="ECO:0000313" key="3">
    <source>
        <dbReference type="Proteomes" id="UP000271624"/>
    </source>
</evidence>
<dbReference type="InterPro" id="IPR051604">
    <property type="entry name" value="Ergot_Alk_Oxidoreductase"/>
</dbReference>
<dbReference type="Gene3D" id="3.90.25.10">
    <property type="entry name" value="UDP-galactose 4-epimerase, domain 1"/>
    <property type="match status" value="1"/>
</dbReference>
<accession>A0A433VR50</accession>
<dbReference type="Gene3D" id="3.40.50.720">
    <property type="entry name" value="NAD(P)-binding Rossmann-like Domain"/>
    <property type="match status" value="1"/>
</dbReference>
<reference evidence="2" key="1">
    <citation type="submission" date="2018-12" db="EMBL/GenBank/DDBJ databases">
        <authorList>
            <person name="Will S."/>
            <person name="Neumann-Schaal M."/>
            <person name="Henke P."/>
        </authorList>
    </citation>
    <scope>NUCLEOTIDE SEQUENCE</scope>
    <source>
        <strain evidence="2">PCC 7102</strain>
    </source>
</reference>
<evidence type="ECO:0000313" key="2">
    <source>
        <dbReference type="EMBL" id="RUT08559.1"/>
    </source>
</evidence>
<feature type="domain" description="NmrA-like" evidence="1">
    <location>
        <begin position="4"/>
        <end position="246"/>
    </location>
</feature>
<dbReference type="OrthoDB" id="9794300at2"/>
<dbReference type="Pfam" id="PF05368">
    <property type="entry name" value="NmrA"/>
    <property type="match status" value="1"/>
</dbReference>
<dbReference type="SUPFAM" id="SSF51735">
    <property type="entry name" value="NAD(P)-binding Rossmann-fold domains"/>
    <property type="match status" value="1"/>
</dbReference>
<name>A0A433VR50_9CYAN</name>
<dbReference type="RefSeq" id="WP_127080347.1">
    <property type="nucleotide sequence ID" value="NZ_RSCL01000003.1"/>
</dbReference>
<dbReference type="PANTHER" id="PTHR43162:SF1">
    <property type="entry name" value="PRESTALK A DIFFERENTIATION PROTEIN A"/>
    <property type="match status" value="1"/>
</dbReference>
<dbReference type="PANTHER" id="PTHR43162">
    <property type="match status" value="1"/>
</dbReference>
<dbReference type="CDD" id="cd05269">
    <property type="entry name" value="TMR_SDR_a"/>
    <property type="match status" value="1"/>
</dbReference>
<dbReference type="AlphaFoldDB" id="A0A433VR50"/>
<organism evidence="2 3">
    <name type="scientific">Dulcicalothrix desertica PCC 7102</name>
    <dbReference type="NCBI Taxonomy" id="232991"/>
    <lineage>
        <taxon>Bacteria</taxon>
        <taxon>Bacillati</taxon>
        <taxon>Cyanobacteriota</taxon>
        <taxon>Cyanophyceae</taxon>
        <taxon>Nostocales</taxon>
        <taxon>Calotrichaceae</taxon>
        <taxon>Dulcicalothrix</taxon>
    </lineage>
</organism>
<sequence>MLNILVTGATGNVGKEVVRLLTDQDCHIYAAVRNPEQAKQRLGDSSKISYVEFDFTNPSTFINAFRQINKLFLVRPPALANIREIAPALEAAKQAGIEQIVFLSVVGAERNRIVPHSKIERYINQLEIGATFLRAGFFMQNLNTVHLEDIKTRGELFMPAGNGKTSFIDIRDIAAVAIRTLLENEHINKAYTLTGSEALTFYQVADIFTEVLNKPIKYTNPSLINFILTMRARKLPINFILIMAAIYTTTRLGLASQITPETEQLLNRPPLTMRDYVQHYQQCWLNS</sequence>
<dbReference type="Proteomes" id="UP000271624">
    <property type="component" value="Unassembled WGS sequence"/>
</dbReference>
<proteinExistence type="predicted"/>
<dbReference type="EMBL" id="RSCL01000003">
    <property type="protein sequence ID" value="RUT08559.1"/>
    <property type="molecule type" value="Genomic_DNA"/>
</dbReference>
<comment type="caution">
    <text evidence="2">The sequence shown here is derived from an EMBL/GenBank/DDBJ whole genome shotgun (WGS) entry which is preliminary data.</text>
</comment>
<dbReference type="InterPro" id="IPR036291">
    <property type="entry name" value="NAD(P)-bd_dom_sf"/>
</dbReference>